<keyword evidence="2" id="KW-1185">Reference proteome</keyword>
<gene>
    <name evidence="1" type="ORF">Q4F26_00185</name>
</gene>
<dbReference type="GO" id="GO:0008883">
    <property type="term" value="F:glutamyl-tRNA reductase activity"/>
    <property type="evidence" value="ECO:0007669"/>
    <property type="project" value="InterPro"/>
</dbReference>
<protein>
    <submittedName>
        <fullName evidence="1">Uncharacterized protein</fullName>
    </submittedName>
</protein>
<dbReference type="Gene3D" id="3.30.460.30">
    <property type="entry name" value="Glutamyl-tRNA reductase, N-terminal domain"/>
    <property type="match status" value="1"/>
</dbReference>
<evidence type="ECO:0000313" key="1">
    <source>
        <dbReference type="EMBL" id="MDO5456736.1"/>
    </source>
</evidence>
<dbReference type="GO" id="GO:0033014">
    <property type="term" value="P:tetrapyrrole biosynthetic process"/>
    <property type="evidence" value="ECO:0007669"/>
    <property type="project" value="InterPro"/>
</dbReference>
<evidence type="ECO:0000313" key="2">
    <source>
        <dbReference type="Proteomes" id="UP001171751"/>
    </source>
</evidence>
<comment type="caution">
    <text evidence="1">The sequence shown here is derived from an EMBL/GenBank/DDBJ whole genome shotgun (WGS) entry which is preliminary data.</text>
</comment>
<dbReference type="Proteomes" id="UP001171751">
    <property type="component" value="Unassembled WGS sequence"/>
</dbReference>
<dbReference type="AlphaFoldDB" id="A0AA43RKM2"/>
<reference evidence="1" key="1">
    <citation type="submission" date="2023-07" db="EMBL/GenBank/DDBJ databases">
        <title>Between Cages and Wild: Unraveling the Impact of Captivity on Animal Microbiomes and Antimicrobial Resistance.</title>
        <authorList>
            <person name="Schmartz G.P."/>
            <person name="Rehner J."/>
            <person name="Schuff M.J."/>
            <person name="Becker S.L."/>
            <person name="Kravczyk M."/>
            <person name="Gurevich A."/>
            <person name="Francke R."/>
            <person name="Mueller R."/>
            <person name="Keller V."/>
            <person name="Keller A."/>
        </authorList>
    </citation>
    <scope>NUCLEOTIDE SEQUENCE</scope>
    <source>
        <strain evidence="1">S39M_St_73</strain>
    </source>
</reference>
<dbReference type="GO" id="GO:0050661">
    <property type="term" value="F:NADP binding"/>
    <property type="evidence" value="ECO:0007669"/>
    <property type="project" value="InterPro"/>
</dbReference>
<name>A0AA43RKM2_9LACT</name>
<sequence length="363" mass="42353">MKLLLYGADQNSISQDDIHRYILSDEEAKKQLNDLKSLDGVDELIIYNNEWFTEYYFLVDETLFQHGDFLTYLSNSTEKEIDEVILDTYSKFNADLITHLLTVLVGIDFEMNSVAFLADAEKAVVESGEELENTFLNQLFIQAVQFISELRTLPELHDMFQSRTDLTLQHILTCFRHLIFNRFYIAGSEEYIVALGKMLYRNGAQHITLSSTDKARDADIIQSLNDWAESLSSKPLKKNFYTPITKNAQLYYLSSADGIIIEQITEEPGSKEEWFYDQLNQLLKEIETIRHNKKKQCLFILNEENNEFSCDDMEQKIYNITPDTEVSLSIETQVEVAKDYFERQAELETEKLYTSYKIYSKEM</sequence>
<dbReference type="EMBL" id="JAUNQW010000001">
    <property type="protein sequence ID" value="MDO5456736.1"/>
    <property type="molecule type" value="Genomic_DNA"/>
</dbReference>
<proteinExistence type="predicted"/>
<accession>A0AA43RKM2</accession>
<organism evidence="1 2">
    <name type="scientific">Atopococcus tabaci</name>
    <dbReference type="NCBI Taxonomy" id="269774"/>
    <lineage>
        <taxon>Bacteria</taxon>
        <taxon>Bacillati</taxon>
        <taxon>Bacillota</taxon>
        <taxon>Bacilli</taxon>
        <taxon>Lactobacillales</taxon>
        <taxon>Carnobacteriaceae</taxon>
        <taxon>Atopococcus</taxon>
    </lineage>
</organism>
<dbReference type="InterPro" id="IPR036343">
    <property type="entry name" value="GluRdtase_N_sf"/>
</dbReference>